<organism evidence="2 3">
    <name type="scientific">Portunus trituberculatus</name>
    <name type="common">Swimming crab</name>
    <name type="synonym">Neptunus trituberculatus</name>
    <dbReference type="NCBI Taxonomy" id="210409"/>
    <lineage>
        <taxon>Eukaryota</taxon>
        <taxon>Metazoa</taxon>
        <taxon>Ecdysozoa</taxon>
        <taxon>Arthropoda</taxon>
        <taxon>Crustacea</taxon>
        <taxon>Multicrustacea</taxon>
        <taxon>Malacostraca</taxon>
        <taxon>Eumalacostraca</taxon>
        <taxon>Eucarida</taxon>
        <taxon>Decapoda</taxon>
        <taxon>Pleocyemata</taxon>
        <taxon>Brachyura</taxon>
        <taxon>Eubrachyura</taxon>
        <taxon>Portunoidea</taxon>
        <taxon>Portunidae</taxon>
        <taxon>Portuninae</taxon>
        <taxon>Portunus</taxon>
    </lineage>
</organism>
<feature type="region of interest" description="Disordered" evidence="1">
    <location>
        <begin position="188"/>
        <end position="231"/>
    </location>
</feature>
<name>A0A5B7E8H0_PORTR</name>
<feature type="region of interest" description="Disordered" evidence="1">
    <location>
        <begin position="96"/>
        <end position="151"/>
    </location>
</feature>
<evidence type="ECO:0000313" key="3">
    <source>
        <dbReference type="Proteomes" id="UP000324222"/>
    </source>
</evidence>
<feature type="compositionally biased region" description="Polar residues" evidence="1">
    <location>
        <begin position="188"/>
        <end position="197"/>
    </location>
</feature>
<keyword evidence="3" id="KW-1185">Reference proteome</keyword>
<gene>
    <name evidence="2" type="ORF">E2C01_022868</name>
</gene>
<evidence type="ECO:0000256" key="1">
    <source>
        <dbReference type="SAM" id="MobiDB-lite"/>
    </source>
</evidence>
<dbReference type="Proteomes" id="UP000324222">
    <property type="component" value="Unassembled WGS sequence"/>
</dbReference>
<protein>
    <submittedName>
        <fullName evidence="2">Uncharacterized protein</fullName>
    </submittedName>
</protein>
<accession>A0A5B7E8H0</accession>
<reference evidence="2 3" key="1">
    <citation type="submission" date="2019-05" db="EMBL/GenBank/DDBJ databases">
        <title>Another draft genome of Portunus trituberculatus and its Hox gene families provides insights of decapod evolution.</title>
        <authorList>
            <person name="Jeong J.-H."/>
            <person name="Song I."/>
            <person name="Kim S."/>
            <person name="Choi T."/>
            <person name="Kim D."/>
            <person name="Ryu S."/>
            <person name="Kim W."/>
        </authorList>
    </citation>
    <scope>NUCLEOTIDE SEQUENCE [LARGE SCALE GENOMIC DNA]</scope>
    <source>
        <tissue evidence="2">Muscle</tissue>
    </source>
</reference>
<dbReference type="AlphaFoldDB" id="A0A5B7E8H0"/>
<comment type="caution">
    <text evidence="2">The sequence shown here is derived from an EMBL/GenBank/DDBJ whole genome shotgun (WGS) entry which is preliminary data.</text>
</comment>
<sequence>MCGIVVLTSRTTCDTTTHTPTTPHTMPLLLPPPPHKTHTTSHHGFLSTPIARHCLTRPPLPPGPVPRPATVTGTMPRDTLRVISRLFHVFLGAFMTPGGGGGGGGEGGLGKRWSMKGREEEDESATRRTRALPQHLPGPVRPESTADLAPQHHSAPLLSPATLHCTNTLNLNLRSATQLVHNLTLATRHSKQQQQQRKGGECDTATGSANVTMNPKMFSRSGTPCRGGRQMPGREGGPGLTVTQHHPSHLLTPVTAVLPEADQDVGAAEHLLSILQQGHEGLLAALGKVHQPQIQSPAHHHSLPHHTGLFCHLELKAQPNAATLSSRYHFSTLRSGR</sequence>
<dbReference type="EMBL" id="VSRR010002103">
    <property type="protein sequence ID" value="MPC29625.1"/>
    <property type="molecule type" value="Genomic_DNA"/>
</dbReference>
<evidence type="ECO:0000313" key="2">
    <source>
        <dbReference type="EMBL" id="MPC29625.1"/>
    </source>
</evidence>
<feature type="compositionally biased region" description="Gly residues" evidence="1">
    <location>
        <begin position="97"/>
        <end position="110"/>
    </location>
</feature>
<proteinExistence type="predicted"/>